<dbReference type="InterPro" id="IPR043129">
    <property type="entry name" value="ATPase_NBD"/>
</dbReference>
<evidence type="ECO:0008006" key="3">
    <source>
        <dbReference type="Google" id="ProtNLM"/>
    </source>
</evidence>
<dbReference type="Proteomes" id="UP000828390">
    <property type="component" value="Unassembled WGS sequence"/>
</dbReference>
<name>A0A9D4IY26_DREPO</name>
<accession>A0A9D4IY26</accession>
<organism evidence="1 2">
    <name type="scientific">Dreissena polymorpha</name>
    <name type="common">Zebra mussel</name>
    <name type="synonym">Mytilus polymorpha</name>
    <dbReference type="NCBI Taxonomy" id="45954"/>
    <lineage>
        <taxon>Eukaryota</taxon>
        <taxon>Metazoa</taxon>
        <taxon>Spiralia</taxon>
        <taxon>Lophotrochozoa</taxon>
        <taxon>Mollusca</taxon>
        <taxon>Bivalvia</taxon>
        <taxon>Autobranchia</taxon>
        <taxon>Heteroconchia</taxon>
        <taxon>Euheterodonta</taxon>
        <taxon>Imparidentia</taxon>
        <taxon>Neoheterodontei</taxon>
        <taxon>Myida</taxon>
        <taxon>Dreissenoidea</taxon>
        <taxon>Dreissenidae</taxon>
        <taxon>Dreissena</taxon>
    </lineage>
</organism>
<reference evidence="1" key="2">
    <citation type="submission" date="2020-11" db="EMBL/GenBank/DDBJ databases">
        <authorList>
            <person name="McCartney M.A."/>
            <person name="Auch B."/>
            <person name="Kono T."/>
            <person name="Mallez S."/>
            <person name="Becker A."/>
            <person name="Gohl D.M."/>
            <person name="Silverstein K.A.T."/>
            <person name="Koren S."/>
            <person name="Bechman K.B."/>
            <person name="Herman A."/>
            <person name="Abrahante J.E."/>
            <person name="Garbe J."/>
        </authorList>
    </citation>
    <scope>NUCLEOTIDE SEQUENCE</scope>
    <source>
        <strain evidence="1">Duluth1</strain>
        <tissue evidence="1">Whole animal</tissue>
    </source>
</reference>
<reference evidence="1" key="1">
    <citation type="journal article" date="2019" name="bioRxiv">
        <title>The Genome of the Zebra Mussel, Dreissena polymorpha: A Resource for Invasive Species Research.</title>
        <authorList>
            <person name="McCartney M.A."/>
            <person name="Auch B."/>
            <person name="Kono T."/>
            <person name="Mallez S."/>
            <person name="Zhang Y."/>
            <person name="Obille A."/>
            <person name="Becker A."/>
            <person name="Abrahante J.E."/>
            <person name="Garbe J."/>
            <person name="Badalamenti J.P."/>
            <person name="Herman A."/>
            <person name="Mangelson H."/>
            <person name="Liachko I."/>
            <person name="Sullivan S."/>
            <person name="Sone E.D."/>
            <person name="Koren S."/>
            <person name="Silverstein K.A.T."/>
            <person name="Beckman K.B."/>
            <person name="Gohl D.M."/>
        </authorList>
    </citation>
    <scope>NUCLEOTIDE SEQUENCE</scope>
    <source>
        <strain evidence="1">Duluth1</strain>
        <tissue evidence="1">Whole animal</tissue>
    </source>
</reference>
<dbReference type="AlphaFoldDB" id="A0A9D4IY26"/>
<protein>
    <recommendedName>
        <fullName evidence="3">Heat shock protein 70</fullName>
    </recommendedName>
</protein>
<gene>
    <name evidence="1" type="ORF">DPMN_166915</name>
</gene>
<sequence length="120" mass="12983">MKTLLREGEPSKAGAILMVGGYSESPLLAETMREKFPRLEIIVPTDAGLAVLKGAVIFGHLPTSITERVSKYTYGVSSCVSFDKDKHPIEKLIKTGLGDACEDIFSILVSSDQKLIVGEK</sequence>
<dbReference type="PANTHER" id="PTHR14187">
    <property type="entry name" value="ALPHA KINASE/ELONGATION FACTOR 2 KINASE"/>
    <property type="match status" value="1"/>
</dbReference>
<comment type="caution">
    <text evidence="1">The sequence shown here is derived from an EMBL/GenBank/DDBJ whole genome shotgun (WGS) entry which is preliminary data.</text>
</comment>
<keyword evidence="2" id="KW-1185">Reference proteome</keyword>
<evidence type="ECO:0000313" key="1">
    <source>
        <dbReference type="EMBL" id="KAH3788767.1"/>
    </source>
</evidence>
<dbReference type="SUPFAM" id="SSF53067">
    <property type="entry name" value="Actin-like ATPase domain"/>
    <property type="match status" value="1"/>
</dbReference>
<dbReference type="EMBL" id="JAIWYP010000008">
    <property type="protein sequence ID" value="KAH3788767.1"/>
    <property type="molecule type" value="Genomic_DNA"/>
</dbReference>
<proteinExistence type="predicted"/>
<dbReference type="PANTHER" id="PTHR14187:SF5">
    <property type="entry name" value="HEAT SHOCK 70 KDA PROTEIN 12A"/>
    <property type="match status" value="1"/>
</dbReference>
<evidence type="ECO:0000313" key="2">
    <source>
        <dbReference type="Proteomes" id="UP000828390"/>
    </source>
</evidence>